<evidence type="ECO:0000313" key="2">
    <source>
        <dbReference type="Proteomes" id="UP000749559"/>
    </source>
</evidence>
<reference evidence="1" key="1">
    <citation type="submission" date="2022-03" db="EMBL/GenBank/DDBJ databases">
        <authorList>
            <person name="Martin C."/>
        </authorList>
    </citation>
    <scope>NUCLEOTIDE SEQUENCE</scope>
</reference>
<organism evidence="1 2">
    <name type="scientific">Owenia fusiformis</name>
    <name type="common">Polychaete worm</name>
    <dbReference type="NCBI Taxonomy" id="6347"/>
    <lineage>
        <taxon>Eukaryota</taxon>
        <taxon>Metazoa</taxon>
        <taxon>Spiralia</taxon>
        <taxon>Lophotrochozoa</taxon>
        <taxon>Annelida</taxon>
        <taxon>Polychaeta</taxon>
        <taxon>Sedentaria</taxon>
        <taxon>Canalipalpata</taxon>
        <taxon>Sabellida</taxon>
        <taxon>Oweniida</taxon>
        <taxon>Oweniidae</taxon>
        <taxon>Owenia</taxon>
    </lineage>
</organism>
<name>A0A8J1UG77_OWEFU</name>
<feature type="non-terminal residue" evidence="1">
    <location>
        <position position="1"/>
    </location>
</feature>
<sequence>SKHIDKSAPVSKEEIKTSAEKNLVSLQLVESSHHIIAGHGVKSRGVQTDPASDPLGAWGGGVQRTISTLNYYPPVPPANWVKFDPTHPISKQPQRSLANAMLQGVEPDEVQRDVQLSASSLERELNRMTSGIKGFLQYTLEIIQSQVCAMATSNNKLRSHIATKKQHLLGDSGCLSEQW</sequence>
<protein>
    <submittedName>
        <fullName evidence="1">Uncharacterized protein</fullName>
    </submittedName>
</protein>
<feature type="non-terminal residue" evidence="1">
    <location>
        <position position="179"/>
    </location>
</feature>
<dbReference type="EMBL" id="CAIIXF020000004">
    <property type="protein sequence ID" value="CAH1781558.1"/>
    <property type="molecule type" value="Genomic_DNA"/>
</dbReference>
<accession>A0A8J1UG77</accession>
<dbReference type="Proteomes" id="UP000749559">
    <property type="component" value="Unassembled WGS sequence"/>
</dbReference>
<comment type="caution">
    <text evidence="1">The sequence shown here is derived from an EMBL/GenBank/DDBJ whole genome shotgun (WGS) entry which is preliminary data.</text>
</comment>
<evidence type="ECO:0000313" key="1">
    <source>
        <dbReference type="EMBL" id="CAH1781558.1"/>
    </source>
</evidence>
<proteinExistence type="predicted"/>
<gene>
    <name evidence="1" type="ORF">OFUS_LOCUS8127</name>
</gene>
<keyword evidence="2" id="KW-1185">Reference proteome</keyword>
<dbReference type="AlphaFoldDB" id="A0A8J1UG77"/>